<feature type="transmembrane region" description="Helical" evidence="14">
    <location>
        <begin position="6"/>
        <end position="28"/>
    </location>
</feature>
<dbReference type="NCBIfam" id="TIGR00813">
    <property type="entry name" value="sss"/>
    <property type="match status" value="1"/>
</dbReference>
<gene>
    <name evidence="15" type="ORF">FM110_05250</name>
</gene>
<keyword evidence="10 14" id="KW-0472">Membrane</keyword>
<feature type="transmembrane region" description="Helical" evidence="14">
    <location>
        <begin position="163"/>
        <end position="183"/>
    </location>
</feature>
<keyword evidence="5 14" id="KW-0812">Transmembrane</keyword>
<keyword evidence="6 14" id="KW-0769">Symport</keyword>
<evidence type="ECO:0000256" key="11">
    <source>
        <dbReference type="ARBA" id="ARBA00023201"/>
    </source>
</evidence>
<evidence type="ECO:0000256" key="6">
    <source>
        <dbReference type="ARBA" id="ARBA00022847"/>
    </source>
</evidence>
<evidence type="ECO:0000256" key="5">
    <source>
        <dbReference type="ARBA" id="ARBA00022692"/>
    </source>
</evidence>
<evidence type="ECO:0000256" key="12">
    <source>
        <dbReference type="ARBA" id="ARBA00033708"/>
    </source>
</evidence>
<dbReference type="PROSITE" id="PS00457">
    <property type="entry name" value="NA_SOLUT_SYMP_2"/>
    <property type="match status" value="1"/>
</dbReference>
<feature type="transmembrane region" description="Helical" evidence="14">
    <location>
        <begin position="271"/>
        <end position="298"/>
    </location>
</feature>
<feature type="transmembrane region" description="Helical" evidence="14">
    <location>
        <begin position="78"/>
        <end position="95"/>
    </location>
</feature>
<evidence type="ECO:0000256" key="7">
    <source>
        <dbReference type="ARBA" id="ARBA00022989"/>
    </source>
</evidence>
<name>A0A1X6WXS6_9MICO</name>
<evidence type="ECO:0000256" key="13">
    <source>
        <dbReference type="RuleBase" id="RU362091"/>
    </source>
</evidence>
<keyword evidence="8 14" id="KW-0915">Sodium</keyword>
<dbReference type="Proteomes" id="UP000195981">
    <property type="component" value="Unassembled WGS sequence"/>
</dbReference>
<evidence type="ECO:0000256" key="10">
    <source>
        <dbReference type="ARBA" id="ARBA00023136"/>
    </source>
</evidence>
<reference evidence="15 16" key="1">
    <citation type="submission" date="2017-02" db="EMBL/GenBank/DDBJ databases">
        <authorList>
            <person name="Peterson S.W."/>
        </authorList>
    </citation>
    <scope>NUCLEOTIDE SEQUENCE [LARGE SCALE GENOMIC DNA]</scope>
    <source>
        <strain evidence="15 16">CIP104813</strain>
    </source>
</reference>
<feature type="transmembrane region" description="Helical" evidence="14">
    <location>
        <begin position="322"/>
        <end position="344"/>
    </location>
</feature>
<dbReference type="NCBIfam" id="TIGR02121">
    <property type="entry name" value="Na_Pro_sym"/>
    <property type="match status" value="1"/>
</dbReference>
<dbReference type="InterPro" id="IPR001734">
    <property type="entry name" value="Na/solute_symporter"/>
</dbReference>
<feature type="transmembrane region" description="Helical" evidence="14">
    <location>
        <begin position="398"/>
        <end position="419"/>
    </location>
</feature>
<comment type="function">
    <text evidence="14">Catalyzes the sodium-dependent uptake of extracellular L-proline.</text>
</comment>
<dbReference type="PANTHER" id="PTHR48086">
    <property type="entry name" value="SODIUM/PROLINE SYMPORTER-RELATED"/>
    <property type="match status" value="1"/>
</dbReference>
<feature type="transmembrane region" description="Helical" evidence="14">
    <location>
        <begin position="126"/>
        <end position="143"/>
    </location>
</feature>
<dbReference type="EMBL" id="FWFG01000048">
    <property type="protein sequence ID" value="SLM90597.1"/>
    <property type="molecule type" value="Genomic_DNA"/>
</dbReference>
<keyword evidence="3 14" id="KW-0813">Transport</keyword>
<comment type="catalytic activity">
    <reaction evidence="12">
        <text>L-proline(in) + Na(+)(in) = L-proline(out) + Na(+)(out)</text>
        <dbReference type="Rhea" id="RHEA:28967"/>
        <dbReference type="ChEBI" id="CHEBI:29101"/>
        <dbReference type="ChEBI" id="CHEBI:60039"/>
    </reaction>
</comment>
<feature type="transmembrane region" description="Helical" evidence="14">
    <location>
        <begin position="374"/>
        <end position="392"/>
    </location>
</feature>
<dbReference type="GO" id="GO:0015193">
    <property type="term" value="F:L-proline transmembrane transporter activity"/>
    <property type="evidence" value="ECO:0007669"/>
    <property type="project" value="TreeGrafter"/>
</dbReference>
<feature type="transmembrane region" description="Helical" evidence="14">
    <location>
        <begin position="426"/>
        <end position="445"/>
    </location>
</feature>
<evidence type="ECO:0000256" key="2">
    <source>
        <dbReference type="ARBA" id="ARBA00006434"/>
    </source>
</evidence>
<evidence type="ECO:0000256" key="4">
    <source>
        <dbReference type="ARBA" id="ARBA00022475"/>
    </source>
</evidence>
<keyword evidence="11 14" id="KW-0739">Sodium transport</keyword>
<feature type="transmembrane region" description="Helical" evidence="14">
    <location>
        <begin position="190"/>
        <end position="211"/>
    </location>
</feature>
<feature type="transmembrane region" description="Helical" evidence="14">
    <location>
        <begin position="465"/>
        <end position="483"/>
    </location>
</feature>
<dbReference type="AlphaFoldDB" id="A0A1X6WXS6"/>
<evidence type="ECO:0000256" key="14">
    <source>
        <dbReference type="RuleBase" id="RU366012"/>
    </source>
</evidence>
<proteinExistence type="inferred from homology"/>
<comment type="similarity">
    <text evidence="2 13">Belongs to the sodium:solute symporter (SSF) (TC 2.A.21) family.</text>
</comment>
<evidence type="ECO:0000313" key="16">
    <source>
        <dbReference type="Proteomes" id="UP000195981"/>
    </source>
</evidence>
<dbReference type="PANTHER" id="PTHR48086:SF3">
    <property type="entry name" value="SODIUM_PROLINE SYMPORTER"/>
    <property type="match status" value="1"/>
</dbReference>
<evidence type="ECO:0000313" key="15">
    <source>
        <dbReference type="EMBL" id="SLM90597.1"/>
    </source>
</evidence>
<sequence>MMNWDVIWKLIALAIYFLAMLAIGLHAYKKTDDGDDYMLGGRRLHPFTAALSAGAADMSGWLLMGLPGALYMGGLVEAWIAVGLTVGAALNWYFVAPRLRQYTQIARNSLTVPSFFGNRLYDRTRLLRIAAGLVILVFFTFYVSSGMAAGGKFFESMFGGNYLTGMLIVAGVTVVYTLFGGFLGATYTDVVQGLIMLVSLIAVPVAAIMAVGGPGEMLESVRQVNADFASMTRGATAVGVISSLAWGLGYFGQPHIIVRFMALRSSRDARYGLGVGITWMILCVLGAVLTAMAGMAYFQQNGTEKLTDTTNGESVFLDLSQILFHPLIAGVLLAAVLAAIMSTISSQLVVTSSALVEDLLGGVGMEMGPIAKLWAGRIGVLVVSVIAGLLALDPESSVLGLVAFAWAGFGAAFGPIVILSLYWRRLTAMGALAGMVGGAVISFWWGKALPDEDWNLFGGEHLYEIVPGFLVCLILAVLVSLVTPQPPRAAMDEYDDMVASLADGQTPVHETASGMDAGAGMATGSSSAV</sequence>
<dbReference type="GO" id="GO:0031402">
    <property type="term" value="F:sodium ion binding"/>
    <property type="evidence" value="ECO:0007669"/>
    <property type="project" value="UniProtKB-UniRule"/>
</dbReference>
<dbReference type="InterPro" id="IPR050277">
    <property type="entry name" value="Sodium:Solute_Symporter"/>
</dbReference>
<keyword evidence="9 14" id="KW-0406">Ion transport</keyword>
<evidence type="ECO:0000256" key="9">
    <source>
        <dbReference type="ARBA" id="ARBA00023065"/>
    </source>
</evidence>
<keyword evidence="7 14" id="KW-1133">Transmembrane helix</keyword>
<dbReference type="GO" id="GO:0005886">
    <property type="term" value="C:plasma membrane"/>
    <property type="evidence" value="ECO:0007669"/>
    <property type="project" value="UniProtKB-SubCell"/>
</dbReference>
<keyword evidence="4 14" id="KW-1003">Cell membrane</keyword>
<organism evidence="15 16">
    <name type="scientific">Brachybacterium nesterenkovii</name>
    <dbReference type="NCBI Taxonomy" id="47847"/>
    <lineage>
        <taxon>Bacteria</taxon>
        <taxon>Bacillati</taxon>
        <taxon>Actinomycetota</taxon>
        <taxon>Actinomycetes</taxon>
        <taxon>Micrococcales</taxon>
        <taxon>Dermabacteraceae</taxon>
        <taxon>Brachybacterium</taxon>
    </lineage>
</organism>
<protein>
    <recommendedName>
        <fullName evidence="14">Sodium/proline symporter</fullName>
    </recommendedName>
    <alternativeName>
        <fullName evidence="14">Proline permease</fullName>
    </alternativeName>
</protein>
<dbReference type="InterPro" id="IPR038377">
    <property type="entry name" value="Na/Glc_symporter_sf"/>
</dbReference>
<dbReference type="InterPro" id="IPR011851">
    <property type="entry name" value="Na/Pro_symporter"/>
</dbReference>
<comment type="subcellular location">
    <subcellularLocation>
        <location evidence="1 14">Cell membrane</location>
        <topology evidence="1 14">Multi-pass membrane protein</topology>
    </subcellularLocation>
</comment>
<evidence type="ECO:0000256" key="8">
    <source>
        <dbReference type="ARBA" id="ARBA00023053"/>
    </source>
</evidence>
<dbReference type="GO" id="GO:0005298">
    <property type="term" value="F:proline:sodium symporter activity"/>
    <property type="evidence" value="ECO:0007669"/>
    <property type="project" value="UniProtKB-UniRule"/>
</dbReference>
<dbReference type="PROSITE" id="PS50283">
    <property type="entry name" value="NA_SOLUT_SYMP_3"/>
    <property type="match status" value="1"/>
</dbReference>
<keyword evidence="16" id="KW-1185">Reference proteome</keyword>
<dbReference type="CDD" id="cd11475">
    <property type="entry name" value="SLC5sbd_PutP"/>
    <property type="match status" value="1"/>
</dbReference>
<dbReference type="InterPro" id="IPR018212">
    <property type="entry name" value="Na/solute_symporter_CS"/>
</dbReference>
<keyword evidence="14" id="KW-0029">Amino-acid transport</keyword>
<dbReference type="Gene3D" id="1.20.1730.10">
    <property type="entry name" value="Sodium/glucose cotransporter"/>
    <property type="match status" value="1"/>
</dbReference>
<evidence type="ECO:0000256" key="3">
    <source>
        <dbReference type="ARBA" id="ARBA00022448"/>
    </source>
</evidence>
<accession>A0A1X6WXS6</accession>
<dbReference type="GO" id="GO:0015824">
    <property type="term" value="P:proline transport"/>
    <property type="evidence" value="ECO:0007669"/>
    <property type="project" value="UniProtKB-UniRule"/>
</dbReference>
<feature type="transmembrane region" description="Helical" evidence="14">
    <location>
        <begin position="231"/>
        <end position="251"/>
    </location>
</feature>
<dbReference type="Pfam" id="PF00474">
    <property type="entry name" value="SSF"/>
    <property type="match status" value="1"/>
</dbReference>
<evidence type="ECO:0000256" key="1">
    <source>
        <dbReference type="ARBA" id="ARBA00004651"/>
    </source>
</evidence>